<comment type="caution">
    <text evidence="1">The sequence shown here is derived from an EMBL/GenBank/DDBJ whole genome shotgun (WGS) entry which is preliminary data.</text>
</comment>
<keyword evidence="2" id="KW-1185">Reference proteome</keyword>
<protein>
    <submittedName>
        <fullName evidence="1">Uncharacterized protein</fullName>
    </submittedName>
</protein>
<dbReference type="EMBL" id="MCFL01000003">
    <property type="protein sequence ID" value="ORZ40174.1"/>
    <property type="molecule type" value="Genomic_DNA"/>
</dbReference>
<name>A0A1Y2I1T6_9FUNG</name>
<evidence type="ECO:0000313" key="2">
    <source>
        <dbReference type="Proteomes" id="UP000193411"/>
    </source>
</evidence>
<accession>A0A1Y2I1T6</accession>
<organism evidence="1 2">
    <name type="scientific">Catenaria anguillulae PL171</name>
    <dbReference type="NCBI Taxonomy" id="765915"/>
    <lineage>
        <taxon>Eukaryota</taxon>
        <taxon>Fungi</taxon>
        <taxon>Fungi incertae sedis</taxon>
        <taxon>Blastocladiomycota</taxon>
        <taxon>Blastocladiomycetes</taxon>
        <taxon>Blastocladiales</taxon>
        <taxon>Catenariaceae</taxon>
        <taxon>Catenaria</taxon>
    </lineage>
</organism>
<reference evidence="1 2" key="1">
    <citation type="submission" date="2016-07" db="EMBL/GenBank/DDBJ databases">
        <title>Pervasive Adenine N6-methylation of Active Genes in Fungi.</title>
        <authorList>
            <consortium name="DOE Joint Genome Institute"/>
            <person name="Mondo S.J."/>
            <person name="Dannebaum R.O."/>
            <person name="Kuo R.C."/>
            <person name="Labutti K."/>
            <person name="Haridas S."/>
            <person name="Kuo A."/>
            <person name="Salamov A."/>
            <person name="Ahrendt S.R."/>
            <person name="Lipzen A."/>
            <person name="Sullivan W."/>
            <person name="Andreopoulos W.B."/>
            <person name="Clum A."/>
            <person name="Lindquist E."/>
            <person name="Daum C."/>
            <person name="Ramamoorthy G.K."/>
            <person name="Gryganskyi A."/>
            <person name="Culley D."/>
            <person name="Magnuson J.K."/>
            <person name="James T.Y."/>
            <person name="O'Malley M.A."/>
            <person name="Stajich J.E."/>
            <person name="Spatafora J.W."/>
            <person name="Visel A."/>
            <person name="Grigoriev I.V."/>
        </authorList>
    </citation>
    <scope>NUCLEOTIDE SEQUENCE [LARGE SCALE GENOMIC DNA]</scope>
    <source>
        <strain evidence="1 2">PL171</strain>
    </source>
</reference>
<dbReference type="Proteomes" id="UP000193411">
    <property type="component" value="Unassembled WGS sequence"/>
</dbReference>
<feature type="non-terminal residue" evidence="1">
    <location>
        <position position="168"/>
    </location>
</feature>
<dbReference type="AlphaFoldDB" id="A0A1Y2I1T6"/>
<sequence>MRDATRLNLAESGEREAKANHEAIKQQHEAYFAACDCAASQRYSSALAEINQQLRQLLRAQLAQPPTDAYAAQQDAAPMASGRQILPDAPANVYQYSGGSTNMPLPARASVAVLATAAPMLTTAAPTSTMDPSVTSAIAAAVAKVSFSSIEDVSKKVFSKIALNCTSG</sequence>
<evidence type="ECO:0000313" key="1">
    <source>
        <dbReference type="EMBL" id="ORZ40174.1"/>
    </source>
</evidence>
<gene>
    <name evidence="1" type="ORF">BCR44DRAFT_50169</name>
</gene>
<proteinExistence type="predicted"/>